<keyword evidence="8 10" id="KW-0238">DNA-binding</keyword>
<dbReference type="GO" id="GO:0008854">
    <property type="term" value="F:exodeoxyribonuclease V activity"/>
    <property type="evidence" value="ECO:0007669"/>
    <property type="project" value="InterPro"/>
</dbReference>
<dbReference type="Gene3D" id="1.10.10.990">
    <property type="match status" value="1"/>
</dbReference>
<evidence type="ECO:0000256" key="9">
    <source>
        <dbReference type="ARBA" id="ARBA00023204"/>
    </source>
</evidence>
<feature type="domain" description="RecC C-terminal" evidence="11">
    <location>
        <begin position="801"/>
        <end position="1003"/>
    </location>
</feature>
<comment type="similarity">
    <text evidence="10">Belongs to the RecC family.</text>
</comment>
<evidence type="ECO:0000256" key="8">
    <source>
        <dbReference type="ARBA" id="ARBA00023125"/>
    </source>
</evidence>
<evidence type="ECO:0000256" key="7">
    <source>
        <dbReference type="ARBA" id="ARBA00022840"/>
    </source>
</evidence>
<dbReference type="Gene3D" id="3.40.50.300">
    <property type="entry name" value="P-loop containing nucleotide triphosphate hydrolases"/>
    <property type="match status" value="2"/>
</dbReference>
<proteinExistence type="inferred from homology"/>
<dbReference type="AlphaFoldDB" id="A0A379CAX8"/>
<keyword evidence="2 10" id="KW-0547">Nucleotide-binding</keyword>
<protein>
    <recommendedName>
        <fullName evidence="10">RecBCD enzyme subunit RecC</fullName>
    </recommendedName>
    <alternativeName>
        <fullName evidence="10">Exonuclease V subunit RecC</fullName>
        <shortName evidence="10">ExoV subunit RecC</shortName>
    </alternativeName>
    <alternativeName>
        <fullName evidence="10">Helicase/nuclease RecBCD subunit RecC</fullName>
    </alternativeName>
</protein>
<dbReference type="GO" id="GO:0003677">
    <property type="term" value="F:DNA binding"/>
    <property type="evidence" value="ECO:0007669"/>
    <property type="project" value="UniProtKB-UniRule"/>
</dbReference>
<dbReference type="NCBIfam" id="TIGR01450">
    <property type="entry name" value="recC"/>
    <property type="match status" value="1"/>
</dbReference>
<evidence type="ECO:0000313" key="12">
    <source>
        <dbReference type="EMBL" id="SUB59470.1"/>
    </source>
</evidence>
<dbReference type="Gene3D" id="1.10.10.160">
    <property type="match status" value="1"/>
</dbReference>
<organism evidence="12 13">
    <name type="scientific">Phocoenobacter uteri</name>
    <dbReference type="NCBI Taxonomy" id="146806"/>
    <lineage>
        <taxon>Bacteria</taxon>
        <taxon>Pseudomonadati</taxon>
        <taxon>Pseudomonadota</taxon>
        <taxon>Gammaproteobacteria</taxon>
        <taxon>Pasteurellales</taxon>
        <taxon>Pasteurellaceae</taxon>
        <taxon>Phocoenobacter</taxon>
    </lineage>
</organism>
<dbReference type="InterPro" id="IPR006697">
    <property type="entry name" value="RecC"/>
</dbReference>
<dbReference type="InterPro" id="IPR027417">
    <property type="entry name" value="P-loop_NTPase"/>
</dbReference>
<keyword evidence="3 10" id="KW-0227">DNA damage</keyword>
<keyword evidence="1 10" id="KW-0540">Nuclease</keyword>
<dbReference type="Gene3D" id="3.40.50.10930">
    <property type="match status" value="1"/>
</dbReference>
<reference evidence="12 13" key="1">
    <citation type="submission" date="2018-06" db="EMBL/GenBank/DDBJ databases">
        <authorList>
            <consortium name="Pathogen Informatics"/>
            <person name="Doyle S."/>
        </authorList>
    </citation>
    <scope>NUCLEOTIDE SEQUENCE [LARGE SCALE GENOMIC DNA]</scope>
    <source>
        <strain evidence="12 13">NCTC12872</strain>
    </source>
</reference>
<name>A0A379CAX8_9PAST</name>
<keyword evidence="13" id="KW-1185">Reference proteome</keyword>
<dbReference type="Pfam" id="PF04257">
    <property type="entry name" value="Exonuc_V_gamma"/>
    <property type="match status" value="1"/>
</dbReference>
<dbReference type="EMBL" id="UGTA01000001">
    <property type="protein sequence ID" value="SUB59470.1"/>
    <property type="molecule type" value="Genomic_DNA"/>
</dbReference>
<dbReference type="PANTHER" id="PTHR30591:SF1">
    <property type="entry name" value="RECBCD ENZYME SUBUNIT RECC"/>
    <property type="match status" value="1"/>
</dbReference>
<dbReference type="InterPro" id="IPR013986">
    <property type="entry name" value="DExx_box_DNA_helicase_dom_sf"/>
</dbReference>
<keyword evidence="4 10" id="KW-0378">Hydrolase</keyword>
<dbReference type="PANTHER" id="PTHR30591">
    <property type="entry name" value="RECBCD ENZYME SUBUNIT RECC"/>
    <property type="match status" value="1"/>
</dbReference>
<comment type="subunit">
    <text evidence="10">Heterotrimer of RecB, RecC and RecD. All subunits contribute to DNA-binding.</text>
</comment>
<keyword evidence="5 10" id="KW-0347">Helicase</keyword>
<evidence type="ECO:0000256" key="10">
    <source>
        <dbReference type="HAMAP-Rule" id="MF_01486"/>
    </source>
</evidence>
<keyword evidence="6 10" id="KW-0269">Exonuclease</keyword>
<dbReference type="GO" id="GO:0005524">
    <property type="term" value="F:ATP binding"/>
    <property type="evidence" value="ECO:0007669"/>
    <property type="project" value="UniProtKB-UniRule"/>
</dbReference>
<dbReference type="RefSeq" id="WP_115315941.1">
    <property type="nucleotide sequence ID" value="NZ_LWIF01000001.1"/>
</dbReference>
<evidence type="ECO:0000256" key="4">
    <source>
        <dbReference type="ARBA" id="ARBA00022801"/>
    </source>
</evidence>
<accession>A0A379CAX8</accession>
<evidence type="ECO:0000259" key="11">
    <source>
        <dbReference type="Pfam" id="PF17946"/>
    </source>
</evidence>
<evidence type="ECO:0000313" key="13">
    <source>
        <dbReference type="Proteomes" id="UP000255417"/>
    </source>
</evidence>
<dbReference type="HAMAP" id="MF_01486">
    <property type="entry name" value="RecC"/>
    <property type="match status" value="1"/>
</dbReference>
<comment type="function">
    <text evidence="10">A helicase/nuclease that prepares dsDNA breaks (DSB) for recombinational DNA repair. Binds to DSBs and unwinds DNA via a highly rapid and processive ATP-dependent bidirectional helicase activity. Unwinds dsDNA until it encounters a Chi (crossover hotspot instigator) sequence from the 3' direction. Cuts ssDNA a few nucleotides 3' to the Chi site. The properties and activities of the enzyme are changed at Chi. The Chi-altered holoenzyme produces a long 3'-ssDNA overhang and facilitates RecA-binding to the ssDNA for homologous DNA recombination and repair. Holoenzyme degrades any linearized DNA that is unable to undergo homologous recombination. In the holoenzyme this subunit recognizes the wild-type Chi sequence, and when added to isolated RecB increases its ATP-dependent helicase processivity.</text>
</comment>
<dbReference type="GO" id="GO:0009338">
    <property type="term" value="C:exodeoxyribonuclease V complex"/>
    <property type="evidence" value="ECO:0007669"/>
    <property type="project" value="InterPro"/>
</dbReference>
<dbReference type="Proteomes" id="UP000255417">
    <property type="component" value="Unassembled WGS sequence"/>
</dbReference>
<dbReference type="InterPro" id="IPR011335">
    <property type="entry name" value="Restrct_endonuc-II-like"/>
</dbReference>
<dbReference type="PIRSF" id="PIRSF000980">
    <property type="entry name" value="RecC"/>
    <property type="match status" value="1"/>
</dbReference>
<evidence type="ECO:0000256" key="6">
    <source>
        <dbReference type="ARBA" id="ARBA00022839"/>
    </source>
</evidence>
<sequence>MFTVYYSNQLEIHKEFLLRLLKLRSNANPFEADTILVQSSGMAQWLQMEIAQEQGIAANLEFPFPTRFLWQQYRNLLPNLPKENIFAPHLTVWEIMQLIPNFVKQEAFKALRLYLGENAEQYKLYQLAKAVADLFDQYLVYRPHWLICWENNKNSDVLNEIIQQNPTLSNDLKTHIQTEIQWQSQLWNALVGQLKQKTTEAIFNTSHRAYFQQFFFDKLENLTEFEKQKLPERIFIFGISSLPISQLDTLEKLSQYCDVHLFFLNPSQYYWGNILEQKTLDKMALSQKSIQVITEGNSLLATWGKQGRDFLNTLMDFQNNEHSFYHSPIQDNSHLLAQIQQSLLDLEDNYTFNIQKTDRSLQIHSCHSPLREVEVLHDQLLHLFEQNPELLPKDIIVMSPNIDFYAPYITAVFEQFKRQDPRYIPYCLCDQSVQAVDPIIHSFLSLLKIKEAKFSGEEILALLDITAIQKRYQFSTSQIEQLRYWINQAGIRSGLVLNHSNWQNYNSWENGLNRLLLGSALKEENGVWQESVAVDESYGLNAEISGQLNQFICKLSDWITFISESHSMEQWQTALLQLLNDFYFEDETNTHSLLQLHNAIAKITENITACQFDENISDEIIISLLNDQLEENKVQLNFLAGRVNFATLLPMRAIPFKVVCLLGMNEKDFPRQYHQNNFNLMNYAPQKGDRAKRDDDRYLFLEALLSAQDIFYISYVGQNLTKNQAELPSVLVSQLCDYLSKNQPENFFEKNVIHHPMTPFSPDNFKENSNASYAQHWLDTLTPQQIQPDFLTSINHQAEITQLDLDDLIRFLQQPIKYFFNHHLGIHFSSTENNSVESEPFILSNLEKYQLNDQLLTTNQQNFDDFFEKEKYKGSLPVNAFGKISKTQLIEELQPLYDAMEPYLTKKNETKTLEYTNNFLILNANLHFSQNNQVVLYRVGDLRDKDIIQAWLYHLMLQLQYPNSTVIFFFKPKKAQNKVGKLTFNPVDNELAAQLLNQYIQDYLYSFSELKWGISQELEGFFKEKADENNEEFTQNYLNKLISNDRDQDRIYLQRITTQTSGLNYSEIYQKTQQWFEVMWNNKIIQ</sequence>
<dbReference type="SUPFAM" id="SSF52980">
    <property type="entry name" value="Restriction endonuclease-like"/>
    <property type="match status" value="1"/>
</dbReference>
<evidence type="ECO:0000256" key="5">
    <source>
        <dbReference type="ARBA" id="ARBA00022806"/>
    </source>
</evidence>
<dbReference type="SUPFAM" id="SSF52540">
    <property type="entry name" value="P-loop containing nucleoside triphosphate hydrolases"/>
    <property type="match status" value="2"/>
</dbReference>
<evidence type="ECO:0000256" key="2">
    <source>
        <dbReference type="ARBA" id="ARBA00022741"/>
    </source>
</evidence>
<gene>
    <name evidence="10 12" type="primary">recC</name>
    <name evidence="12" type="ORF">NCTC12872_01455</name>
</gene>
<dbReference type="Pfam" id="PF17946">
    <property type="entry name" value="RecC_C"/>
    <property type="match status" value="1"/>
</dbReference>
<dbReference type="OrthoDB" id="9762834at2"/>
<keyword evidence="7 10" id="KW-0067">ATP-binding</keyword>
<dbReference type="InterPro" id="IPR041500">
    <property type="entry name" value="RecC_C"/>
</dbReference>
<comment type="miscellaneous">
    <text evidence="10">In the RecBCD complex, RecB has a slow 3'-5' helicase, an exonuclease activity and loads RecA onto ssDNA, RecD has a fast 5'-3' helicase activity, while RecC stimulates the ATPase and processivity of the RecB helicase and contributes to recognition of the Chi site.</text>
</comment>
<keyword evidence="9 10" id="KW-0234">DNA repair</keyword>
<dbReference type="GO" id="GO:0000724">
    <property type="term" value="P:double-strand break repair via homologous recombination"/>
    <property type="evidence" value="ECO:0007669"/>
    <property type="project" value="UniProtKB-UniRule"/>
</dbReference>
<evidence type="ECO:0000256" key="3">
    <source>
        <dbReference type="ARBA" id="ARBA00022763"/>
    </source>
</evidence>
<dbReference type="GO" id="GO:0003678">
    <property type="term" value="F:DNA helicase activity"/>
    <property type="evidence" value="ECO:0007669"/>
    <property type="project" value="UniProtKB-UniRule"/>
</dbReference>
<evidence type="ECO:0000256" key="1">
    <source>
        <dbReference type="ARBA" id="ARBA00022722"/>
    </source>
</evidence>